<evidence type="ECO:0000259" key="7">
    <source>
        <dbReference type="SMART" id="SM00813"/>
    </source>
</evidence>
<evidence type="ECO:0000256" key="6">
    <source>
        <dbReference type="ARBA" id="ARBA00023180"/>
    </source>
</evidence>
<dbReference type="Gene3D" id="2.60.120.260">
    <property type="entry name" value="Galactose-binding domain-like"/>
    <property type="match status" value="1"/>
</dbReference>
<dbReference type="InterPro" id="IPR008979">
    <property type="entry name" value="Galactose-bd-like_sf"/>
</dbReference>
<dbReference type="Gene3D" id="3.20.20.80">
    <property type="entry name" value="Glycosidases"/>
    <property type="match status" value="1"/>
</dbReference>
<comment type="catalytic activity">
    <reaction evidence="1">
        <text>Hydrolysis of terminal non-reducing alpha-L-arabinofuranoside residues in alpha-L-arabinosides.</text>
        <dbReference type="EC" id="3.2.1.55"/>
    </reaction>
</comment>
<dbReference type="EC" id="3.2.1.55" evidence="3"/>
<evidence type="ECO:0000313" key="8">
    <source>
        <dbReference type="EMBL" id="KAK9787249.1"/>
    </source>
</evidence>
<dbReference type="Pfam" id="PF06964">
    <property type="entry name" value="Alpha-L-AF_C"/>
    <property type="match status" value="1"/>
</dbReference>
<evidence type="ECO:0000256" key="3">
    <source>
        <dbReference type="ARBA" id="ARBA00012670"/>
    </source>
</evidence>
<dbReference type="GO" id="GO:0046556">
    <property type="term" value="F:alpha-L-arabinofuranosidase activity"/>
    <property type="evidence" value="ECO:0007669"/>
    <property type="project" value="UniProtKB-EC"/>
</dbReference>
<keyword evidence="9" id="KW-1185">Reference proteome</keyword>
<keyword evidence="5" id="KW-0378">Hydrolase</keyword>
<dbReference type="Proteomes" id="UP001465755">
    <property type="component" value="Unassembled WGS sequence"/>
</dbReference>
<dbReference type="InterPro" id="IPR017853">
    <property type="entry name" value="GH"/>
</dbReference>
<dbReference type="Pfam" id="PF02018">
    <property type="entry name" value="CBM_4_9"/>
    <property type="match status" value="1"/>
</dbReference>
<evidence type="ECO:0000256" key="1">
    <source>
        <dbReference type="ARBA" id="ARBA00001462"/>
    </source>
</evidence>
<comment type="similarity">
    <text evidence="2">Belongs to the glycosyl hydrolase 51 family.</text>
</comment>
<dbReference type="SUPFAM" id="SSF49785">
    <property type="entry name" value="Galactose-binding domain-like"/>
    <property type="match status" value="1"/>
</dbReference>
<organism evidence="8 9">
    <name type="scientific">Symbiochloris irregularis</name>
    <dbReference type="NCBI Taxonomy" id="706552"/>
    <lineage>
        <taxon>Eukaryota</taxon>
        <taxon>Viridiplantae</taxon>
        <taxon>Chlorophyta</taxon>
        <taxon>core chlorophytes</taxon>
        <taxon>Trebouxiophyceae</taxon>
        <taxon>Trebouxiales</taxon>
        <taxon>Trebouxiaceae</taxon>
        <taxon>Symbiochloris</taxon>
    </lineage>
</organism>
<dbReference type="InterPro" id="IPR003305">
    <property type="entry name" value="CenC_carb-bd"/>
</dbReference>
<evidence type="ECO:0000256" key="2">
    <source>
        <dbReference type="ARBA" id="ARBA00007186"/>
    </source>
</evidence>
<dbReference type="SUPFAM" id="SSF51445">
    <property type="entry name" value="(Trans)glycosidases"/>
    <property type="match status" value="1"/>
</dbReference>
<evidence type="ECO:0000256" key="5">
    <source>
        <dbReference type="ARBA" id="ARBA00022801"/>
    </source>
</evidence>
<dbReference type="InterPro" id="IPR055235">
    <property type="entry name" value="ASD1_cat"/>
</dbReference>
<dbReference type="InterPro" id="IPR010720">
    <property type="entry name" value="Alpha-L-AF_C"/>
</dbReference>
<dbReference type="SMART" id="SM00813">
    <property type="entry name" value="Alpha-L-AF_C"/>
    <property type="match status" value="1"/>
</dbReference>
<feature type="domain" description="Alpha-L-arabinofuranosidase C-terminal" evidence="7">
    <location>
        <begin position="440"/>
        <end position="633"/>
    </location>
</feature>
<dbReference type="SUPFAM" id="SSF51011">
    <property type="entry name" value="Glycosyl hydrolase domain"/>
    <property type="match status" value="1"/>
</dbReference>
<dbReference type="InterPro" id="IPR051563">
    <property type="entry name" value="Glycosyl_Hydrolase_51"/>
</dbReference>
<dbReference type="PANTHER" id="PTHR31776">
    <property type="entry name" value="ALPHA-L-ARABINOFURANOSIDASE 1"/>
    <property type="match status" value="1"/>
</dbReference>
<keyword evidence="6" id="KW-0325">Glycoprotein</keyword>
<dbReference type="InterPro" id="IPR013780">
    <property type="entry name" value="Glyco_hydro_b"/>
</dbReference>
<dbReference type="AlphaFoldDB" id="A0AAW1NKC2"/>
<sequence>MEQVRPTTSKQFGIFFEEIVNAGEGGVYAELIQDRSFEGLAFAQNFLQSSSGNISLKLPPWPAPAPSPNADLSKAQQGIVQPWAPVLNTSLWLSKEQPLNDKNPAHILLLSGNNTDGSCGIVNEGFAGVPVQQGSSYALSLYLRSLAGVLPKVTVSLQSADGNSTYATATFVNISAQWTKYKAELRSDSTDHTAVLAIRVEKCSGLAADVVSLFPQANGLEGAVSPFRQDLLQMLKDLKPGFLRFPGGCYVEGTLLSNAFLWKPSVGLIEQRPGHWNGQWEYWSTDGLGLFEYMLLAEELQAEPIWVINNGEAHADEVNTTFIQPWVQDALDSVEFMTGGPNTTWGALRASMGHPPPWNLTYFAIGNEDCGKTFYEGNYLAFAKALRAKYPQLRLISNCDLGTSVPQDLYDWHWYTGTAAMFAGRFFFDVYPRDREIFVSEYAVFEWGIQTKPFGNLGAAVAEAGFMTGMERNADIVKLAAFAPLLANLNSKLVRSGGMCASLIAYDNHRVVRTPSYYVQQAFAANAGPKLVSTGVVTPLGEPDSDGLGASTTCLDDSCNTIACKLVNFSSKRRRVSLEVAGAWSPHEATKTVLTGSSLSASNNLDHPHQVAPNASKLASVGHTMTLDLEPYSLTVLQLGGAQAGGN</sequence>
<dbReference type="EMBL" id="JALJOQ010000253">
    <property type="protein sequence ID" value="KAK9787249.1"/>
    <property type="molecule type" value="Genomic_DNA"/>
</dbReference>
<evidence type="ECO:0000313" key="9">
    <source>
        <dbReference type="Proteomes" id="UP001465755"/>
    </source>
</evidence>
<name>A0AAW1NKC2_9CHLO</name>
<gene>
    <name evidence="8" type="ORF">WJX73_009553</name>
</gene>
<protein>
    <recommendedName>
        <fullName evidence="3">non-reducing end alpha-L-arabinofuranosidase</fullName>
        <ecNumber evidence="3">3.2.1.55</ecNumber>
    </recommendedName>
</protein>
<keyword evidence="4" id="KW-0732">Signal</keyword>
<proteinExistence type="inferred from homology"/>
<dbReference type="Gene3D" id="2.60.40.1180">
    <property type="entry name" value="Golgi alpha-mannosidase II"/>
    <property type="match status" value="1"/>
</dbReference>
<dbReference type="Pfam" id="PF22848">
    <property type="entry name" value="ASD1_dom"/>
    <property type="match status" value="1"/>
</dbReference>
<reference evidence="8 9" key="1">
    <citation type="journal article" date="2024" name="Nat. Commun.">
        <title>Phylogenomics reveals the evolutionary origins of lichenization in chlorophyte algae.</title>
        <authorList>
            <person name="Puginier C."/>
            <person name="Libourel C."/>
            <person name="Otte J."/>
            <person name="Skaloud P."/>
            <person name="Haon M."/>
            <person name="Grisel S."/>
            <person name="Petersen M."/>
            <person name="Berrin J.G."/>
            <person name="Delaux P.M."/>
            <person name="Dal Grande F."/>
            <person name="Keller J."/>
        </authorList>
    </citation>
    <scope>NUCLEOTIDE SEQUENCE [LARGE SCALE GENOMIC DNA]</scope>
    <source>
        <strain evidence="8 9">SAG 2036</strain>
    </source>
</reference>
<accession>A0AAW1NKC2</accession>
<comment type="caution">
    <text evidence="8">The sequence shown here is derived from an EMBL/GenBank/DDBJ whole genome shotgun (WGS) entry which is preliminary data.</text>
</comment>
<dbReference type="PANTHER" id="PTHR31776:SF0">
    <property type="entry name" value="ALPHA-L-ARABINOFURANOSIDASE 1"/>
    <property type="match status" value="1"/>
</dbReference>
<dbReference type="GO" id="GO:0046373">
    <property type="term" value="P:L-arabinose metabolic process"/>
    <property type="evidence" value="ECO:0007669"/>
    <property type="project" value="InterPro"/>
</dbReference>
<evidence type="ECO:0000256" key="4">
    <source>
        <dbReference type="ARBA" id="ARBA00022729"/>
    </source>
</evidence>